<keyword evidence="3" id="KW-1185">Reference proteome</keyword>
<evidence type="ECO:0008006" key="4">
    <source>
        <dbReference type="Google" id="ProtNLM"/>
    </source>
</evidence>
<gene>
    <name evidence="2" type="ORF">NV36_13455</name>
</gene>
<dbReference type="EMBL" id="JSAQ01000001">
    <property type="protein sequence ID" value="KGO07743.1"/>
    <property type="molecule type" value="Genomic_DNA"/>
</dbReference>
<sequence length="146" mass="15802">MKKLLVLIILSLSLVACDSDDLDCANVLCAPGPAMVITFFDAETGEQLYTDTDGEAPDGFTITVQNDLELSYNQGYVFQDGELVIYVFPEVATIVQEGVFDVTINATVQTQESSGCCPDYSISNINATGGDLTVTQSPELRLRIDF</sequence>
<dbReference type="KEGG" id="ddo:I597_1572"/>
<evidence type="ECO:0000313" key="2">
    <source>
        <dbReference type="EMBL" id="KGO07743.1"/>
    </source>
</evidence>
<evidence type="ECO:0000256" key="1">
    <source>
        <dbReference type="SAM" id="SignalP"/>
    </source>
</evidence>
<keyword evidence="1" id="KW-0732">Signal</keyword>
<protein>
    <recommendedName>
        <fullName evidence="4">Lipoprotein</fullName>
    </recommendedName>
</protein>
<dbReference type="RefSeq" id="WP_035328129.1">
    <property type="nucleotide sequence ID" value="NZ_CP015125.1"/>
</dbReference>
<organism evidence="2 3">
    <name type="scientific">Dokdonia donghaensis DSW-1</name>
    <dbReference type="NCBI Taxonomy" id="1300343"/>
    <lineage>
        <taxon>Bacteria</taxon>
        <taxon>Pseudomonadati</taxon>
        <taxon>Bacteroidota</taxon>
        <taxon>Flavobacteriia</taxon>
        <taxon>Flavobacteriales</taxon>
        <taxon>Flavobacteriaceae</taxon>
        <taxon>Dokdonia</taxon>
    </lineage>
</organism>
<feature type="chain" id="PRO_5001987942" description="Lipoprotein" evidence="1">
    <location>
        <begin position="19"/>
        <end position="146"/>
    </location>
</feature>
<accession>A0A0A2GYW8</accession>
<reference evidence="2 3" key="1">
    <citation type="submission" date="2014-10" db="EMBL/GenBank/DDBJ databases">
        <title>Draft genome sequence of the proteorhodopsin-containing marine bacterium Dokdonia donghaensis.</title>
        <authorList>
            <person name="Gomez-Consarnau L."/>
            <person name="Gonzalez J.M."/>
            <person name="Riedel T."/>
            <person name="Jaenicke S."/>
            <person name="Wagner-Doebler I."/>
            <person name="Fuhrman J.A."/>
        </authorList>
    </citation>
    <scope>NUCLEOTIDE SEQUENCE [LARGE SCALE GENOMIC DNA]</scope>
    <source>
        <strain evidence="2 3">DSW-1</strain>
    </source>
</reference>
<feature type="signal peptide" evidence="1">
    <location>
        <begin position="1"/>
        <end position="18"/>
    </location>
</feature>
<dbReference type="AlphaFoldDB" id="A0A0A2GYW8"/>
<proteinExistence type="predicted"/>
<dbReference type="PATRIC" id="fig|1300343.5.peg.1582"/>
<comment type="caution">
    <text evidence="2">The sequence shown here is derived from an EMBL/GenBank/DDBJ whole genome shotgun (WGS) entry which is preliminary data.</text>
</comment>
<name>A0A0A2GYW8_9FLAO</name>
<dbReference type="PROSITE" id="PS51257">
    <property type="entry name" value="PROKAR_LIPOPROTEIN"/>
    <property type="match status" value="1"/>
</dbReference>
<dbReference type="Proteomes" id="UP000030140">
    <property type="component" value="Unassembled WGS sequence"/>
</dbReference>
<evidence type="ECO:0000313" key="3">
    <source>
        <dbReference type="Proteomes" id="UP000030140"/>
    </source>
</evidence>